<evidence type="ECO:0000313" key="3">
    <source>
        <dbReference type="EMBL" id="CAL6080063.1"/>
    </source>
</evidence>
<name>A0AA86UH80_9EUKA</name>
<comment type="caution">
    <text evidence="2">The sequence shown here is derived from an EMBL/GenBank/DDBJ whole genome shotgun (WGS) entry which is preliminary data.</text>
</comment>
<reference evidence="3 4" key="2">
    <citation type="submission" date="2024-07" db="EMBL/GenBank/DDBJ databases">
        <authorList>
            <person name="Akdeniz Z."/>
        </authorList>
    </citation>
    <scope>NUCLEOTIDE SEQUENCE [LARGE SCALE GENOMIC DNA]</scope>
</reference>
<evidence type="ECO:0000313" key="4">
    <source>
        <dbReference type="Proteomes" id="UP001642409"/>
    </source>
</evidence>
<evidence type="ECO:0000256" key="1">
    <source>
        <dbReference type="SAM" id="MobiDB-lite"/>
    </source>
</evidence>
<feature type="compositionally biased region" description="Polar residues" evidence="1">
    <location>
        <begin position="272"/>
        <end position="291"/>
    </location>
</feature>
<dbReference type="EMBL" id="CATOUU010000901">
    <property type="protein sequence ID" value="CAI9958060.1"/>
    <property type="molecule type" value="Genomic_DNA"/>
</dbReference>
<gene>
    <name evidence="2" type="ORF">HINF_LOCUS45705</name>
    <name evidence="3" type="ORF">HINF_LOCUS59687</name>
</gene>
<dbReference type="Proteomes" id="UP001642409">
    <property type="component" value="Unassembled WGS sequence"/>
</dbReference>
<organism evidence="2">
    <name type="scientific">Hexamita inflata</name>
    <dbReference type="NCBI Taxonomy" id="28002"/>
    <lineage>
        <taxon>Eukaryota</taxon>
        <taxon>Metamonada</taxon>
        <taxon>Diplomonadida</taxon>
        <taxon>Hexamitidae</taxon>
        <taxon>Hexamitinae</taxon>
        <taxon>Hexamita</taxon>
    </lineage>
</organism>
<feature type="region of interest" description="Disordered" evidence="1">
    <location>
        <begin position="272"/>
        <end position="293"/>
    </location>
</feature>
<sequence>MDLLEIIFQTQQQYIFCHKTNLNPRFSKRLAEESPNYYDLGYFGVNIPTDQQQIQYDVITRNQINFDFQCELLSQEPVILNGELIHQKLDVIRTKIQDDSVYQFDNVCTIVSDNSGYYLEVINLQSEETQCHQAKIQQSNKNRTCLFGILRALQTMKSNSSVMFKLNNRKIQSKFIHFRGQSILNFLSDANIDIIMAILNQATQIKKIKCNFCAIYTIQQRFLNRLQIQNKQNVYFDTWSNVSRRIFSLDFQIDGSNELQVDAVASIQDSYQAENSEENQPVQENQLQSPKSKYYASENESVITKSLKMQNLDQDKSETPEVQPELQLQSHLLLSQTSNQKINQINKEESEPIFTKQLEFQNLTAEQQKQIKIVLMEMDVSFQLKNSSFMK</sequence>
<keyword evidence="4" id="KW-1185">Reference proteome</keyword>
<dbReference type="EMBL" id="CAXDID020000344">
    <property type="protein sequence ID" value="CAL6080063.1"/>
    <property type="molecule type" value="Genomic_DNA"/>
</dbReference>
<dbReference type="AlphaFoldDB" id="A0AA86UH80"/>
<reference evidence="2" key="1">
    <citation type="submission" date="2023-06" db="EMBL/GenBank/DDBJ databases">
        <authorList>
            <person name="Kurt Z."/>
        </authorList>
    </citation>
    <scope>NUCLEOTIDE SEQUENCE</scope>
</reference>
<evidence type="ECO:0000313" key="2">
    <source>
        <dbReference type="EMBL" id="CAI9958060.1"/>
    </source>
</evidence>
<protein>
    <submittedName>
        <fullName evidence="3">Hypothetical_protein</fullName>
    </submittedName>
</protein>
<proteinExistence type="predicted"/>
<accession>A0AA86UH80</accession>